<feature type="non-terminal residue" evidence="1">
    <location>
        <position position="76"/>
    </location>
</feature>
<sequence>ITGSNFRDPLRLSRRSKLIGVYGGVSTLYSVRLRGGAHLLQTIISSVGSLGEWSRPRTTCTQSVRILSLATGMHMA</sequence>
<dbReference type="AlphaFoldDB" id="A0A7U2I6J9"/>
<dbReference type="Proteomes" id="UP000663193">
    <property type="component" value="Chromosome 15"/>
</dbReference>
<dbReference type="EMBL" id="CP069037">
    <property type="protein sequence ID" value="QRD03665.1"/>
    <property type="molecule type" value="Genomic_DNA"/>
</dbReference>
<evidence type="ECO:0000313" key="2">
    <source>
        <dbReference type="Proteomes" id="UP000663193"/>
    </source>
</evidence>
<name>A0A7U2I6J9_PHANO</name>
<gene>
    <name evidence="1" type="ORF">JI435_160400</name>
</gene>
<reference evidence="2" key="1">
    <citation type="journal article" date="2021" name="BMC Genomics">
        <title>Chromosome-level genome assembly and manually-curated proteome of model necrotroph Parastagonospora nodorum Sn15 reveals a genome-wide trove of candidate effector homologs, and redundancy of virulence-related functions within an accessory chromosome.</title>
        <authorList>
            <person name="Bertazzoni S."/>
            <person name="Jones D.A.B."/>
            <person name="Phan H.T."/>
            <person name="Tan K.-C."/>
            <person name="Hane J.K."/>
        </authorList>
    </citation>
    <scope>NUCLEOTIDE SEQUENCE [LARGE SCALE GENOMIC DNA]</scope>
    <source>
        <strain evidence="2">SN15 / ATCC MYA-4574 / FGSC 10173)</strain>
    </source>
</reference>
<keyword evidence="2" id="KW-1185">Reference proteome</keyword>
<accession>A0A7U2I6J9</accession>
<protein>
    <submittedName>
        <fullName evidence="1">Uncharacterized protein</fullName>
    </submittedName>
</protein>
<proteinExistence type="predicted"/>
<organism evidence="1 2">
    <name type="scientific">Phaeosphaeria nodorum (strain SN15 / ATCC MYA-4574 / FGSC 10173)</name>
    <name type="common">Glume blotch fungus</name>
    <name type="synonym">Parastagonospora nodorum</name>
    <dbReference type="NCBI Taxonomy" id="321614"/>
    <lineage>
        <taxon>Eukaryota</taxon>
        <taxon>Fungi</taxon>
        <taxon>Dikarya</taxon>
        <taxon>Ascomycota</taxon>
        <taxon>Pezizomycotina</taxon>
        <taxon>Dothideomycetes</taxon>
        <taxon>Pleosporomycetidae</taxon>
        <taxon>Pleosporales</taxon>
        <taxon>Pleosporineae</taxon>
        <taxon>Phaeosphaeriaceae</taxon>
        <taxon>Parastagonospora</taxon>
    </lineage>
</organism>
<evidence type="ECO:0000313" key="1">
    <source>
        <dbReference type="EMBL" id="QRD03665.1"/>
    </source>
</evidence>
<dbReference type="VEuPathDB" id="FungiDB:JI435_160400"/>